<evidence type="ECO:0000313" key="1">
    <source>
        <dbReference type="EMBL" id="MFG6108335.1"/>
    </source>
</evidence>
<sequence length="124" mass="13429">MPYTLKPKPPKAGLEEIYAARIAPDVLAAFSGLAAEQGLSVQAALTQLLREHAQVRQPFAKRVLLQKGGGQRYTAMLPECWVEPHVAMALLIDGNRAGIKRGEAVRQLVSRCLAASSWPDNEGP</sequence>
<proteinExistence type="predicted"/>
<name>A0ABW7CTQ6_9GAMM</name>
<gene>
    <name evidence="1" type="ORF">ACEU0G_002272</name>
</gene>
<organism evidence="1 2">
    <name type="scientific">Stenotrophomonas nematodicola</name>
    <dbReference type="NCBI Taxonomy" id="2656746"/>
    <lineage>
        <taxon>Bacteria</taxon>
        <taxon>Pseudomonadati</taxon>
        <taxon>Pseudomonadota</taxon>
        <taxon>Gammaproteobacteria</taxon>
        <taxon>Lysobacterales</taxon>
        <taxon>Lysobacteraceae</taxon>
        <taxon>Stenotrophomonas</taxon>
    </lineage>
</organism>
<dbReference type="EMBL" id="JBHGCJ010000002">
    <property type="protein sequence ID" value="MFG6108335.1"/>
    <property type="molecule type" value="Genomic_DNA"/>
</dbReference>
<comment type="caution">
    <text evidence="1">The sequence shown here is derived from an EMBL/GenBank/DDBJ whole genome shotgun (WGS) entry which is preliminary data.</text>
</comment>
<dbReference type="Proteomes" id="UP001605261">
    <property type="component" value="Unassembled WGS sequence"/>
</dbReference>
<protein>
    <recommendedName>
        <fullName evidence="3">Addiction module antidote protein</fullName>
    </recommendedName>
</protein>
<dbReference type="RefSeq" id="WP_394161484.1">
    <property type="nucleotide sequence ID" value="NZ_JBHGCJ010000002.1"/>
</dbReference>
<accession>A0ABW7CTQ6</accession>
<evidence type="ECO:0008006" key="3">
    <source>
        <dbReference type="Google" id="ProtNLM"/>
    </source>
</evidence>
<reference evidence="1 2" key="1">
    <citation type="submission" date="2024-09" db="EMBL/GenBank/DDBJ databases">
        <authorList>
            <consortium name="All-Russian atlas of soil microorganisms"/>
            <consortium name="as a basis for the search for new antimicrobial producers and enzymes with unique properties"/>
            <person name="Sokolova E.A."/>
            <person name="Voronina E.N."/>
        </authorList>
    </citation>
    <scope>NUCLEOTIDE SEQUENCE [LARGE SCALE GENOMIC DNA]</scope>
    <source>
        <strain evidence="1 2">AF-22b-331.1</strain>
    </source>
</reference>
<keyword evidence="2" id="KW-1185">Reference proteome</keyword>
<evidence type="ECO:0000313" key="2">
    <source>
        <dbReference type="Proteomes" id="UP001605261"/>
    </source>
</evidence>